<reference evidence="1" key="1">
    <citation type="submission" date="2014-11" db="EMBL/GenBank/DDBJ databases">
        <authorList>
            <person name="Amaro Gonzalez C."/>
        </authorList>
    </citation>
    <scope>NUCLEOTIDE SEQUENCE</scope>
</reference>
<evidence type="ECO:0000313" key="1">
    <source>
        <dbReference type="EMBL" id="JAH10047.1"/>
    </source>
</evidence>
<protein>
    <submittedName>
        <fullName evidence="1">Uncharacterized protein</fullName>
    </submittedName>
</protein>
<dbReference type="AlphaFoldDB" id="A0A0E9Q0J9"/>
<dbReference type="EMBL" id="GBXM01098530">
    <property type="protein sequence ID" value="JAH10047.1"/>
    <property type="molecule type" value="Transcribed_RNA"/>
</dbReference>
<name>A0A0E9Q0J9_ANGAN</name>
<sequence>MSHKNNEHYGTRCLRNIKETQLNHLTN</sequence>
<accession>A0A0E9Q0J9</accession>
<reference evidence="1" key="2">
    <citation type="journal article" date="2015" name="Fish Shellfish Immunol.">
        <title>Early steps in the European eel (Anguilla anguilla)-Vibrio vulnificus interaction in the gills: Role of the RtxA13 toxin.</title>
        <authorList>
            <person name="Callol A."/>
            <person name="Pajuelo D."/>
            <person name="Ebbesson L."/>
            <person name="Teles M."/>
            <person name="MacKenzie S."/>
            <person name="Amaro C."/>
        </authorList>
    </citation>
    <scope>NUCLEOTIDE SEQUENCE</scope>
</reference>
<proteinExistence type="predicted"/>
<organism evidence="1">
    <name type="scientific">Anguilla anguilla</name>
    <name type="common">European freshwater eel</name>
    <name type="synonym">Muraena anguilla</name>
    <dbReference type="NCBI Taxonomy" id="7936"/>
    <lineage>
        <taxon>Eukaryota</taxon>
        <taxon>Metazoa</taxon>
        <taxon>Chordata</taxon>
        <taxon>Craniata</taxon>
        <taxon>Vertebrata</taxon>
        <taxon>Euteleostomi</taxon>
        <taxon>Actinopterygii</taxon>
        <taxon>Neopterygii</taxon>
        <taxon>Teleostei</taxon>
        <taxon>Anguilliformes</taxon>
        <taxon>Anguillidae</taxon>
        <taxon>Anguilla</taxon>
    </lineage>
</organism>